<evidence type="ECO:0000313" key="1">
    <source>
        <dbReference type="EMBL" id="KAJ5308444.1"/>
    </source>
</evidence>
<gene>
    <name evidence="1" type="ORF">N7476_009100</name>
</gene>
<name>A0A9W9H146_9EURO</name>
<evidence type="ECO:0000313" key="2">
    <source>
        <dbReference type="Proteomes" id="UP001147746"/>
    </source>
</evidence>
<dbReference type="EMBL" id="JAPZBO010000008">
    <property type="protein sequence ID" value="KAJ5308444.1"/>
    <property type="molecule type" value="Genomic_DNA"/>
</dbReference>
<dbReference type="Proteomes" id="UP001147746">
    <property type="component" value="Unassembled WGS sequence"/>
</dbReference>
<comment type="caution">
    <text evidence="1">The sequence shown here is derived from an EMBL/GenBank/DDBJ whole genome shotgun (WGS) entry which is preliminary data.</text>
</comment>
<dbReference type="AlphaFoldDB" id="A0A9W9H146"/>
<accession>A0A9W9H146</accession>
<reference evidence="1" key="1">
    <citation type="submission" date="2022-12" db="EMBL/GenBank/DDBJ databases">
        <authorList>
            <person name="Petersen C."/>
        </authorList>
    </citation>
    <scope>NUCLEOTIDE SEQUENCE</scope>
    <source>
        <strain evidence="1">IBT 21472</strain>
    </source>
</reference>
<reference evidence="1" key="2">
    <citation type="journal article" date="2023" name="IMA Fungus">
        <title>Comparative genomic study of the Penicillium genus elucidates a diverse pangenome and 15 lateral gene transfer events.</title>
        <authorList>
            <person name="Petersen C."/>
            <person name="Sorensen T."/>
            <person name="Nielsen M.R."/>
            <person name="Sondergaard T.E."/>
            <person name="Sorensen J.L."/>
            <person name="Fitzpatrick D.A."/>
            <person name="Frisvad J.C."/>
            <person name="Nielsen K.L."/>
        </authorList>
    </citation>
    <scope>NUCLEOTIDE SEQUENCE</scope>
    <source>
        <strain evidence="1">IBT 21472</strain>
    </source>
</reference>
<proteinExistence type="predicted"/>
<sequence length="177" mass="18812">MLCLGASASASALISRSAPAANEKFGLYAYGENLGGLSLFYADGLAYIGDPANSTSSTASSVSFKRESDSSSSWIANPNGTTKAEAGWSDELLYIPSSSSSDHQMGFTSSERSNETTSGFIFYGQWVMVELESGDISSSFYVREESEGKGVYSLLWNVTDEETAIPISLRSVEPSNA</sequence>
<keyword evidence="2" id="KW-1185">Reference proteome</keyword>
<organism evidence="1 2">
    <name type="scientific">Penicillium atrosanguineum</name>
    <dbReference type="NCBI Taxonomy" id="1132637"/>
    <lineage>
        <taxon>Eukaryota</taxon>
        <taxon>Fungi</taxon>
        <taxon>Dikarya</taxon>
        <taxon>Ascomycota</taxon>
        <taxon>Pezizomycotina</taxon>
        <taxon>Eurotiomycetes</taxon>
        <taxon>Eurotiomycetidae</taxon>
        <taxon>Eurotiales</taxon>
        <taxon>Aspergillaceae</taxon>
        <taxon>Penicillium</taxon>
    </lineage>
</organism>
<protein>
    <submittedName>
        <fullName evidence="1">Uncharacterized protein</fullName>
    </submittedName>
</protein>